<evidence type="ECO:0000256" key="1">
    <source>
        <dbReference type="SAM" id="Coils"/>
    </source>
</evidence>
<dbReference type="OrthoDB" id="4737280at2759"/>
<organism evidence="2 3">
    <name type="scientific">Monosporascus ibericus</name>
    <dbReference type="NCBI Taxonomy" id="155417"/>
    <lineage>
        <taxon>Eukaryota</taxon>
        <taxon>Fungi</taxon>
        <taxon>Dikarya</taxon>
        <taxon>Ascomycota</taxon>
        <taxon>Pezizomycotina</taxon>
        <taxon>Sordariomycetes</taxon>
        <taxon>Xylariomycetidae</taxon>
        <taxon>Xylariales</taxon>
        <taxon>Xylariales incertae sedis</taxon>
        <taxon>Monosporascus</taxon>
    </lineage>
</organism>
<dbReference type="Proteomes" id="UP000293360">
    <property type="component" value="Unassembled WGS sequence"/>
</dbReference>
<reference evidence="2 3" key="1">
    <citation type="submission" date="2018-06" db="EMBL/GenBank/DDBJ databases">
        <title>Complete Genomes of Monosporascus.</title>
        <authorList>
            <person name="Robinson A.J."/>
            <person name="Natvig D.O."/>
        </authorList>
    </citation>
    <scope>NUCLEOTIDE SEQUENCE [LARGE SCALE GENOMIC DNA]</scope>
    <source>
        <strain evidence="2 3">CBS 110550</strain>
    </source>
</reference>
<comment type="caution">
    <text evidence="2">The sequence shown here is derived from an EMBL/GenBank/DDBJ whole genome shotgun (WGS) entry which is preliminary data.</text>
</comment>
<name>A0A4V1XB29_9PEZI</name>
<accession>A0A4V1XB29</accession>
<dbReference type="EMBL" id="QJNU01000194">
    <property type="protein sequence ID" value="RYP04809.1"/>
    <property type="molecule type" value="Genomic_DNA"/>
</dbReference>
<dbReference type="AlphaFoldDB" id="A0A4V1XB29"/>
<gene>
    <name evidence="2" type="ORF">DL764_004225</name>
</gene>
<proteinExistence type="predicted"/>
<feature type="coiled-coil region" evidence="1">
    <location>
        <begin position="128"/>
        <end position="155"/>
    </location>
</feature>
<dbReference type="STRING" id="155417.A0A4V1XB29"/>
<sequence length="230" mass="25955">MEFLCGKLSGISDEFKELAKDWRSLAAEEERLWAERCKLQSVEREQLKEGGRLEALSDEGRKELERLITATQEEMAKIVPGGGVAKTAEEQQARSDAQFEKLASDLSLFTNESLNKALTSRENNEARVAELDSRLRTSNDRAKRLEGELAEARTNSSKVPQPETELRDKDGLVTRAGEERDRASKRHIAEITSCTGLLLSLGDQGELLPDSQEWYCFEKLVREGYEYVDV</sequence>
<keyword evidence="3" id="KW-1185">Reference proteome</keyword>
<evidence type="ECO:0000313" key="3">
    <source>
        <dbReference type="Proteomes" id="UP000293360"/>
    </source>
</evidence>
<keyword evidence="1" id="KW-0175">Coiled coil</keyword>
<evidence type="ECO:0000313" key="2">
    <source>
        <dbReference type="EMBL" id="RYP04809.1"/>
    </source>
</evidence>
<protein>
    <submittedName>
        <fullName evidence="2">Uncharacterized protein</fullName>
    </submittedName>
</protein>